<dbReference type="EMBL" id="CP026924">
    <property type="protein sequence ID" value="AVH40598.1"/>
    <property type="molecule type" value="Genomic_DNA"/>
</dbReference>
<dbReference type="RefSeq" id="WP_104679279.1">
    <property type="nucleotide sequence ID" value="NZ_CP026924.1"/>
</dbReference>
<proteinExistence type="predicted"/>
<evidence type="ECO:0000313" key="2">
    <source>
        <dbReference type="Proteomes" id="UP000237717"/>
    </source>
</evidence>
<organism evidence="1 2">
    <name type="scientific">Agrobacterium tumefaciens</name>
    <dbReference type="NCBI Taxonomy" id="358"/>
    <lineage>
        <taxon>Bacteria</taxon>
        <taxon>Pseudomonadati</taxon>
        <taxon>Pseudomonadota</taxon>
        <taxon>Alphaproteobacteria</taxon>
        <taxon>Hyphomicrobiales</taxon>
        <taxon>Rhizobiaceae</taxon>
        <taxon>Rhizobium/Agrobacterium group</taxon>
        <taxon>Agrobacterium</taxon>
        <taxon>Agrobacterium tumefaciens complex</taxon>
    </lineage>
</organism>
<name>A0A2L2L8L1_AGRTU</name>
<sequence>MTLRLRVLPRFPAKISSGAGIKIARTEGTADLVVSVDVSGLVRVPSVVDSDKVFFLAWNSDLDSYSIMSFTDTFQAVVDTTGLMLQSVYDPQGVLDDAFDRANHTGEQAVATITGLQATLNDLATRVTPAQLTAAINGILADPWALYPIGVPIPANMGISGWSAPPRNLAYKYIVLSAGQTGAGGYNQGLLTGESVTGSAPNINATATISLAGSPLNGGAVTLLNTSREYLRPGNIAVQENSQNASHVHTYTDPTHSHNLNIVVGNTGTGAAFNVANPAANETPTSRGAAANSGVGITIQSSGGDEARPRARGVNYYMRIL</sequence>
<evidence type="ECO:0000313" key="1">
    <source>
        <dbReference type="EMBL" id="AVH40598.1"/>
    </source>
</evidence>
<gene>
    <name evidence="1" type="ORF">At1D1609_05460</name>
</gene>
<reference evidence="1 2" key="1">
    <citation type="submission" date="2018-02" db="EMBL/GenBank/DDBJ databases">
        <title>Complete genome sequence of Agrobacterium tumefaciens 1D1609.</title>
        <authorList>
            <person name="Cho S.-T."/>
            <person name="Haryono M."/>
            <person name="Chang H.-H."/>
            <person name="Santos M.N."/>
            <person name="Lai E.-M."/>
            <person name="Kuo C.-H."/>
        </authorList>
    </citation>
    <scope>NUCLEOTIDE SEQUENCE [LARGE SCALE GENOMIC DNA]</scope>
    <source>
        <strain evidence="1 2">1D1609</strain>
    </source>
</reference>
<dbReference type="AlphaFoldDB" id="A0A2L2L8L1"/>
<accession>A0A2L2L8L1</accession>
<dbReference type="Proteomes" id="UP000237717">
    <property type="component" value="Chromosome I"/>
</dbReference>
<protein>
    <submittedName>
        <fullName evidence="1">Phage tail fiber protein</fullName>
    </submittedName>
</protein>